<organism evidence="2 3">
    <name type="scientific">Araneus ventricosus</name>
    <name type="common">Orbweaver spider</name>
    <name type="synonym">Epeira ventricosa</name>
    <dbReference type="NCBI Taxonomy" id="182803"/>
    <lineage>
        <taxon>Eukaryota</taxon>
        <taxon>Metazoa</taxon>
        <taxon>Ecdysozoa</taxon>
        <taxon>Arthropoda</taxon>
        <taxon>Chelicerata</taxon>
        <taxon>Arachnida</taxon>
        <taxon>Araneae</taxon>
        <taxon>Araneomorphae</taxon>
        <taxon>Entelegynae</taxon>
        <taxon>Araneoidea</taxon>
        <taxon>Araneidae</taxon>
        <taxon>Araneus</taxon>
    </lineage>
</organism>
<dbReference type="EMBL" id="BGPR01071857">
    <property type="protein sequence ID" value="GBO44927.1"/>
    <property type="molecule type" value="Genomic_DNA"/>
</dbReference>
<protein>
    <submittedName>
        <fullName evidence="2">Uncharacterized protein</fullName>
    </submittedName>
</protein>
<proteinExistence type="predicted"/>
<accession>A0A4Y2X9S4</accession>
<dbReference type="Proteomes" id="UP000499080">
    <property type="component" value="Unassembled WGS sequence"/>
</dbReference>
<dbReference type="AlphaFoldDB" id="A0A4Y2X9S4"/>
<evidence type="ECO:0000313" key="3">
    <source>
        <dbReference type="Proteomes" id="UP000499080"/>
    </source>
</evidence>
<evidence type="ECO:0000313" key="1">
    <source>
        <dbReference type="EMBL" id="GBO44925.1"/>
    </source>
</evidence>
<evidence type="ECO:0000313" key="2">
    <source>
        <dbReference type="EMBL" id="GBO44927.1"/>
    </source>
</evidence>
<name>A0A4Y2X9S4_ARAVE</name>
<gene>
    <name evidence="2" type="ORF">AVEN_92084_1</name>
    <name evidence="1" type="ORF">AVEN_99777_1</name>
</gene>
<dbReference type="EMBL" id="BGPR01071854">
    <property type="protein sequence ID" value="GBO44925.1"/>
    <property type="molecule type" value="Genomic_DNA"/>
</dbReference>
<sequence length="90" mass="9877">MGGSNDVSRGLPRVVIRRVDDGTPGATANSGGPAGYLYAGHQLRRLFKPTHAYHAHFRCNGQQCPHHRYAIADTVLLLLKSNSNIRRESP</sequence>
<comment type="caution">
    <text evidence="2">The sequence shown here is derived from an EMBL/GenBank/DDBJ whole genome shotgun (WGS) entry which is preliminary data.</text>
</comment>
<keyword evidence="3" id="KW-1185">Reference proteome</keyword>
<reference evidence="2 3" key="1">
    <citation type="journal article" date="2019" name="Sci. Rep.">
        <title>Orb-weaving spider Araneus ventricosus genome elucidates the spidroin gene catalogue.</title>
        <authorList>
            <person name="Kono N."/>
            <person name="Nakamura H."/>
            <person name="Ohtoshi R."/>
            <person name="Moran D.A.P."/>
            <person name="Shinohara A."/>
            <person name="Yoshida Y."/>
            <person name="Fujiwara M."/>
            <person name="Mori M."/>
            <person name="Tomita M."/>
            <person name="Arakawa K."/>
        </authorList>
    </citation>
    <scope>NUCLEOTIDE SEQUENCE [LARGE SCALE GENOMIC DNA]</scope>
</reference>